<dbReference type="InterPro" id="IPR040256">
    <property type="entry name" value="At4g02000-like"/>
</dbReference>
<evidence type="ECO:0000313" key="3">
    <source>
        <dbReference type="EMBL" id="KAG7564245.1"/>
    </source>
</evidence>
<proteinExistence type="predicted"/>
<feature type="compositionally biased region" description="Basic and acidic residues" evidence="1">
    <location>
        <begin position="334"/>
        <end position="350"/>
    </location>
</feature>
<accession>A0A8T1ZVE5</accession>
<feature type="compositionally biased region" description="Polar residues" evidence="1">
    <location>
        <begin position="268"/>
        <end position="284"/>
    </location>
</feature>
<gene>
    <name evidence="3" type="ORF">ISN44_As10g010140</name>
</gene>
<evidence type="ECO:0000313" key="4">
    <source>
        <dbReference type="Proteomes" id="UP000694251"/>
    </source>
</evidence>
<name>A0A8T1ZVE5_ARASU</name>
<feature type="compositionally biased region" description="Polar residues" evidence="1">
    <location>
        <begin position="351"/>
        <end position="362"/>
    </location>
</feature>
<dbReference type="InterPro" id="IPR025558">
    <property type="entry name" value="DUF4283"/>
</dbReference>
<keyword evidence="4" id="KW-1185">Reference proteome</keyword>
<dbReference type="AlphaFoldDB" id="A0A8T1ZVE5"/>
<dbReference type="OrthoDB" id="1461917at2759"/>
<feature type="region of interest" description="Disordered" evidence="1">
    <location>
        <begin position="448"/>
        <end position="490"/>
    </location>
</feature>
<feature type="domain" description="DUF4283" evidence="2">
    <location>
        <begin position="43"/>
        <end position="116"/>
    </location>
</feature>
<dbReference type="Proteomes" id="UP000694251">
    <property type="component" value="Chromosome 10"/>
</dbReference>
<protein>
    <recommendedName>
        <fullName evidence="2">DUF4283 domain-containing protein</fullName>
    </recommendedName>
</protein>
<dbReference type="EMBL" id="JAEFBJ010000010">
    <property type="protein sequence ID" value="KAG7564245.1"/>
    <property type="molecule type" value="Genomic_DNA"/>
</dbReference>
<comment type="caution">
    <text evidence="3">The sequence shown here is derived from an EMBL/GenBank/DDBJ whole genome shotgun (WGS) entry which is preliminary data.</text>
</comment>
<feature type="region of interest" description="Disordered" evidence="1">
    <location>
        <begin position="10"/>
        <end position="29"/>
    </location>
</feature>
<reference evidence="3 4" key="1">
    <citation type="submission" date="2020-12" db="EMBL/GenBank/DDBJ databases">
        <title>Concerted genomic and epigenomic changes stabilize Arabidopsis allopolyploids.</title>
        <authorList>
            <person name="Chen Z."/>
        </authorList>
    </citation>
    <scope>NUCLEOTIDE SEQUENCE [LARGE SCALE GENOMIC DNA]</scope>
    <source>
        <strain evidence="3">As9502</strain>
        <tissue evidence="3">Leaf</tissue>
    </source>
</reference>
<feature type="compositionally biased region" description="Basic and acidic residues" evidence="1">
    <location>
        <begin position="291"/>
        <end position="302"/>
    </location>
</feature>
<dbReference type="PANTHER" id="PTHR31286:SF163">
    <property type="entry name" value="ZINC KNUCKLE CX2CX4HX4C DOMAIN-CONTAINING PROTEIN"/>
    <property type="match status" value="1"/>
</dbReference>
<sequence>MESRIPHYLKGKGRANEYSPPPRKRIRAPDLDNSDLIRENALTLKGRLTNPKVQRLWSLIPFISNKWNLKGKAIGSDLGNGCFQFRFDFEEDLQKVLDNRPYHLDQWMVILQRWEPIISSSFPAMIPFWIDIQGLPKHYWKPKMLINIAEEIGELMVHEITATHARIKVLLDGLKPLLKDTIVEFPDVKDVLVTLDYKNLKNHCLHGLRLSHDMKDCPGLKSSTDLQKRTPPRTYKDEAPRSYPRKNYHQNHSVSHSASEHLRRHQSSKVQQDRYNPSKRQQYENGYRSKTYYESRSHELRKSIQRRSPARASESFRNNSSREQVHHSPSRGWQSRDHHSQSYQRREKQTGHSSARPGNSESSRTRLPPLERIVEQPIFASVQANPYPTIPTTEETMGELREVTVQYLTCAEPTESAARKQRVMQEESRGLMAETAANIIAAATAFSGQTSTPTPNLPSEEAEPLMEPQSTANPSVPIPGAPAKKRGCPPINRKINKSPWACCC</sequence>
<dbReference type="PANTHER" id="PTHR31286">
    <property type="entry name" value="GLYCINE-RICH CELL WALL STRUCTURAL PROTEIN 1.8-LIKE"/>
    <property type="match status" value="1"/>
</dbReference>
<organism evidence="3 4">
    <name type="scientific">Arabidopsis suecica</name>
    <name type="common">Swedish thale-cress</name>
    <name type="synonym">Cardaminopsis suecica</name>
    <dbReference type="NCBI Taxonomy" id="45249"/>
    <lineage>
        <taxon>Eukaryota</taxon>
        <taxon>Viridiplantae</taxon>
        <taxon>Streptophyta</taxon>
        <taxon>Embryophyta</taxon>
        <taxon>Tracheophyta</taxon>
        <taxon>Spermatophyta</taxon>
        <taxon>Magnoliopsida</taxon>
        <taxon>eudicotyledons</taxon>
        <taxon>Gunneridae</taxon>
        <taxon>Pentapetalae</taxon>
        <taxon>rosids</taxon>
        <taxon>malvids</taxon>
        <taxon>Brassicales</taxon>
        <taxon>Brassicaceae</taxon>
        <taxon>Camelineae</taxon>
        <taxon>Arabidopsis</taxon>
    </lineage>
</organism>
<dbReference type="Pfam" id="PF14111">
    <property type="entry name" value="DUF4283"/>
    <property type="match status" value="1"/>
</dbReference>
<evidence type="ECO:0000259" key="2">
    <source>
        <dbReference type="Pfam" id="PF14111"/>
    </source>
</evidence>
<feature type="region of interest" description="Disordered" evidence="1">
    <location>
        <begin position="219"/>
        <end position="370"/>
    </location>
</feature>
<evidence type="ECO:0000256" key="1">
    <source>
        <dbReference type="SAM" id="MobiDB-lite"/>
    </source>
</evidence>